<feature type="transmembrane region" description="Helical" evidence="1">
    <location>
        <begin position="15"/>
        <end position="43"/>
    </location>
</feature>
<sequence length="173" mass="19927">MRHEEYEDKMVRTRWFLFAFLVVQRVVHWALGFCMFAVRGLVIFRKGWHLGRERVGKYIGSFGSLCAVLRVVAVEDSPFAAFRVFARCSRLAFIYLSSWVRVLAVIHSSIIDRCLSAHSTCCPCARFKILCGDWGSRGAEQWGWRPRGRRCRGWCYAAFLSSVSRPPSNIEVP</sequence>
<dbReference type="EMBL" id="ML996687">
    <property type="protein sequence ID" value="KAF2405445.1"/>
    <property type="molecule type" value="Genomic_DNA"/>
</dbReference>
<proteinExistence type="predicted"/>
<accession>A0A6G1IBS7</accession>
<keyword evidence="1" id="KW-1133">Transmembrane helix</keyword>
<keyword evidence="1" id="KW-0472">Membrane</keyword>
<gene>
    <name evidence="2" type="ORF">EJ06DRAFT_26352</name>
</gene>
<protein>
    <submittedName>
        <fullName evidence="2">Uncharacterized protein</fullName>
    </submittedName>
</protein>
<evidence type="ECO:0000313" key="2">
    <source>
        <dbReference type="EMBL" id="KAF2405445.1"/>
    </source>
</evidence>
<evidence type="ECO:0000313" key="3">
    <source>
        <dbReference type="Proteomes" id="UP000799640"/>
    </source>
</evidence>
<reference evidence="2" key="1">
    <citation type="journal article" date="2020" name="Stud. Mycol.">
        <title>101 Dothideomycetes genomes: a test case for predicting lifestyles and emergence of pathogens.</title>
        <authorList>
            <person name="Haridas S."/>
            <person name="Albert R."/>
            <person name="Binder M."/>
            <person name="Bloem J."/>
            <person name="Labutti K."/>
            <person name="Salamov A."/>
            <person name="Andreopoulos B."/>
            <person name="Baker S."/>
            <person name="Barry K."/>
            <person name="Bills G."/>
            <person name="Bluhm B."/>
            <person name="Cannon C."/>
            <person name="Castanera R."/>
            <person name="Culley D."/>
            <person name="Daum C."/>
            <person name="Ezra D."/>
            <person name="Gonzalez J."/>
            <person name="Henrissat B."/>
            <person name="Kuo A."/>
            <person name="Liang C."/>
            <person name="Lipzen A."/>
            <person name="Lutzoni F."/>
            <person name="Magnuson J."/>
            <person name="Mondo S."/>
            <person name="Nolan M."/>
            <person name="Ohm R."/>
            <person name="Pangilinan J."/>
            <person name="Park H.-J."/>
            <person name="Ramirez L."/>
            <person name="Alfaro M."/>
            <person name="Sun H."/>
            <person name="Tritt A."/>
            <person name="Yoshinaga Y."/>
            <person name="Zwiers L.-H."/>
            <person name="Turgeon B."/>
            <person name="Goodwin S."/>
            <person name="Spatafora J."/>
            <person name="Crous P."/>
            <person name="Grigoriev I."/>
        </authorList>
    </citation>
    <scope>NUCLEOTIDE SEQUENCE</scope>
    <source>
        <strain evidence="2">CBS 262.69</strain>
    </source>
</reference>
<keyword evidence="3" id="KW-1185">Reference proteome</keyword>
<organism evidence="2 3">
    <name type="scientific">Trichodelitschia bisporula</name>
    <dbReference type="NCBI Taxonomy" id="703511"/>
    <lineage>
        <taxon>Eukaryota</taxon>
        <taxon>Fungi</taxon>
        <taxon>Dikarya</taxon>
        <taxon>Ascomycota</taxon>
        <taxon>Pezizomycotina</taxon>
        <taxon>Dothideomycetes</taxon>
        <taxon>Dothideomycetes incertae sedis</taxon>
        <taxon>Phaeotrichales</taxon>
        <taxon>Phaeotrichaceae</taxon>
        <taxon>Trichodelitschia</taxon>
    </lineage>
</organism>
<name>A0A6G1IBS7_9PEZI</name>
<dbReference type="AlphaFoldDB" id="A0A6G1IBS7"/>
<keyword evidence="1" id="KW-0812">Transmembrane</keyword>
<dbReference type="Proteomes" id="UP000799640">
    <property type="component" value="Unassembled WGS sequence"/>
</dbReference>
<evidence type="ECO:0000256" key="1">
    <source>
        <dbReference type="SAM" id="Phobius"/>
    </source>
</evidence>